<feature type="domain" description="Membrane insertase YidC N-terminal" evidence="16">
    <location>
        <begin position="72"/>
        <end position="362"/>
    </location>
</feature>
<evidence type="ECO:0000256" key="10">
    <source>
        <dbReference type="ARBA" id="ARBA00023186"/>
    </source>
</evidence>
<proteinExistence type="inferred from homology"/>
<feature type="transmembrane region" description="Helical" evidence="13">
    <location>
        <begin position="481"/>
        <end position="498"/>
    </location>
</feature>
<dbReference type="NCBIfam" id="TIGR03592">
    <property type="entry name" value="yidC_oxa1_cterm"/>
    <property type="match status" value="1"/>
</dbReference>
<evidence type="ECO:0000256" key="14">
    <source>
        <dbReference type="SAM" id="MobiDB-lite"/>
    </source>
</evidence>
<keyword evidence="7 13" id="KW-0653">Protein transport</keyword>
<feature type="transmembrane region" description="Helical" evidence="13">
    <location>
        <begin position="375"/>
        <end position="395"/>
    </location>
</feature>
<keyword evidence="10 13" id="KW-0143">Chaperone</keyword>
<evidence type="ECO:0000256" key="12">
    <source>
        <dbReference type="ARBA" id="ARBA00033342"/>
    </source>
</evidence>
<keyword evidence="4 13" id="KW-0813">Transport</keyword>
<feature type="transmembrane region" description="Helical" evidence="13">
    <location>
        <begin position="6"/>
        <end position="23"/>
    </location>
</feature>
<evidence type="ECO:0000256" key="13">
    <source>
        <dbReference type="HAMAP-Rule" id="MF_01810"/>
    </source>
</evidence>
<evidence type="ECO:0000313" key="18">
    <source>
        <dbReference type="Proteomes" id="UP000218113"/>
    </source>
</evidence>
<dbReference type="AlphaFoldDB" id="A0A2A4T4L9"/>
<evidence type="ECO:0000256" key="6">
    <source>
        <dbReference type="ARBA" id="ARBA00022692"/>
    </source>
</evidence>
<dbReference type="PRINTS" id="PR00701">
    <property type="entry name" value="60KDINNERMP"/>
</dbReference>
<dbReference type="PANTHER" id="PTHR12428">
    <property type="entry name" value="OXA1"/>
    <property type="match status" value="1"/>
</dbReference>
<evidence type="ECO:0000256" key="11">
    <source>
        <dbReference type="ARBA" id="ARBA00033245"/>
    </source>
</evidence>
<comment type="subcellular location">
    <subcellularLocation>
        <location evidence="1">Cell inner membrane</location>
        <topology evidence="1">Multi-pass membrane protein</topology>
    </subcellularLocation>
    <subcellularLocation>
        <location evidence="13">Cell membrane</location>
        <topology evidence="13">Multi-pass membrane protein</topology>
    </subcellularLocation>
</comment>
<gene>
    <name evidence="13" type="primary">yidC</name>
    <name evidence="17" type="ORF">COB67_06380</name>
</gene>
<name>A0A2A4T4L9_9DELT</name>
<dbReference type="InterPro" id="IPR028055">
    <property type="entry name" value="YidC/Oxa/ALB_C"/>
</dbReference>
<evidence type="ECO:0000256" key="8">
    <source>
        <dbReference type="ARBA" id="ARBA00022989"/>
    </source>
</evidence>
<keyword evidence="8 13" id="KW-1133">Transmembrane helix</keyword>
<dbReference type="InterPro" id="IPR028053">
    <property type="entry name" value="Membr_insert_YidC_N"/>
</dbReference>
<dbReference type="Pfam" id="PF02096">
    <property type="entry name" value="60KD_IMP"/>
    <property type="match status" value="1"/>
</dbReference>
<feature type="region of interest" description="Disordered" evidence="14">
    <location>
        <begin position="28"/>
        <end position="49"/>
    </location>
</feature>
<comment type="caution">
    <text evidence="17">The sequence shown here is derived from an EMBL/GenBank/DDBJ whole genome shotgun (WGS) entry which is preliminary data.</text>
</comment>
<dbReference type="InterPro" id="IPR019998">
    <property type="entry name" value="Membr_insert_YidC"/>
</dbReference>
<evidence type="ECO:0000313" key="17">
    <source>
        <dbReference type="EMBL" id="PCI28468.1"/>
    </source>
</evidence>
<evidence type="ECO:0000256" key="7">
    <source>
        <dbReference type="ARBA" id="ARBA00022927"/>
    </source>
</evidence>
<evidence type="ECO:0000256" key="2">
    <source>
        <dbReference type="ARBA" id="ARBA00010527"/>
    </source>
</evidence>
<feature type="transmembrane region" description="Helical" evidence="13">
    <location>
        <begin position="440"/>
        <end position="461"/>
    </location>
</feature>
<evidence type="ECO:0000256" key="4">
    <source>
        <dbReference type="ARBA" id="ARBA00022448"/>
    </source>
</evidence>
<dbReference type="InterPro" id="IPR001708">
    <property type="entry name" value="YidC/ALB3/OXA1/COX18"/>
</dbReference>
<organism evidence="17 18">
    <name type="scientific">SAR324 cluster bacterium</name>
    <dbReference type="NCBI Taxonomy" id="2024889"/>
    <lineage>
        <taxon>Bacteria</taxon>
        <taxon>Deltaproteobacteria</taxon>
        <taxon>SAR324 cluster</taxon>
    </lineage>
</organism>
<comment type="subunit">
    <text evidence="13">Interacts with the Sec translocase complex via SecD. Specifically interacts with transmembrane segments of nascent integral membrane proteins during membrane integration.</text>
</comment>
<dbReference type="InterPro" id="IPR038221">
    <property type="entry name" value="YidC_periplasmic_sf"/>
</dbReference>
<dbReference type="Proteomes" id="UP000218113">
    <property type="component" value="Unassembled WGS sequence"/>
</dbReference>
<feature type="transmembrane region" description="Helical" evidence="13">
    <location>
        <begin position="518"/>
        <end position="540"/>
    </location>
</feature>
<dbReference type="Pfam" id="PF14849">
    <property type="entry name" value="YidC_periplas"/>
    <property type="match status" value="1"/>
</dbReference>
<evidence type="ECO:0000256" key="3">
    <source>
        <dbReference type="ARBA" id="ARBA00015325"/>
    </source>
</evidence>
<keyword evidence="9 13" id="KW-0472">Membrane</keyword>
<evidence type="ECO:0000259" key="15">
    <source>
        <dbReference type="Pfam" id="PF02096"/>
    </source>
</evidence>
<dbReference type="InterPro" id="IPR047196">
    <property type="entry name" value="YidC_ALB_C"/>
</dbReference>
<comment type="function">
    <text evidence="13">Required for the insertion and/or proper folding and/or complex formation of integral membrane proteins into the membrane. Involved in integration of membrane proteins that insert both dependently and independently of the Sec translocase complex, as well as at least some lipoproteins. Aids folding of multispanning membrane proteins.</text>
</comment>
<evidence type="ECO:0000256" key="1">
    <source>
        <dbReference type="ARBA" id="ARBA00004429"/>
    </source>
</evidence>
<dbReference type="HAMAP" id="MF_01810">
    <property type="entry name" value="YidC_type1"/>
    <property type="match status" value="1"/>
</dbReference>
<sequence length="562" mass="64272">MDKKFLLAFVLSSIVIFAYYSIFPPPQPEPEQSASPGIEQVEEKTTATTPASAISKVVEPLIVAGAAERKTIQVETPFYRLELDSYEAKLNSFFLKEYKYNAKPHIKLTNLVSGLFSGEESEDKEVDLSRLVNMVGDVSAKNKVWKFSVNGKESIVNYSASTDSLQVNNSPQTLTLQAKLPSGLEVIKTLTFYPDTYKIDMSIRVLNRTGETQSLKPRLNFGAANEEIAQEERPFPKTGISYIEEDFEKYDDGDFEDHLKIEKADWAGVMSTYFVSAVKSADKNPLQGQFIPLESRLKGKEVSIPKFEYTDKEFNLNDGQEYNRNFSLYIGPKLQDEMDKYDPFLYESLDLGFFKIIAHPILAILRWLQGMVGNWGIAIILLTLFVRSAMFPLAYKGMISMKRMSQLNPRIKVLREKYKDDKERLNTEIMNFYKKNKVNPVGGCLPMIMQIPIFIGLYSALLPAIELRHQPFFLWMDNLSTSDFTLILPALMGVSMYIQQALTPTPTIDPNQAKMMKWMPVIMVFFFLDMPTGLVLYWVISNVFTIFQQMIFNRIQHPEVQH</sequence>
<dbReference type="GO" id="GO:0051205">
    <property type="term" value="P:protein insertion into membrane"/>
    <property type="evidence" value="ECO:0007669"/>
    <property type="project" value="TreeGrafter"/>
</dbReference>
<dbReference type="PRINTS" id="PR01900">
    <property type="entry name" value="YIDCPROTEIN"/>
</dbReference>
<dbReference type="GO" id="GO:0005886">
    <property type="term" value="C:plasma membrane"/>
    <property type="evidence" value="ECO:0007669"/>
    <property type="project" value="UniProtKB-SubCell"/>
</dbReference>
<accession>A0A2A4T4L9</accession>
<dbReference type="Gene3D" id="2.70.98.90">
    <property type="match status" value="1"/>
</dbReference>
<keyword evidence="5 13" id="KW-1003">Cell membrane</keyword>
<dbReference type="PANTHER" id="PTHR12428:SF65">
    <property type="entry name" value="CYTOCHROME C OXIDASE ASSEMBLY PROTEIN COX18, MITOCHONDRIAL"/>
    <property type="match status" value="1"/>
</dbReference>
<comment type="similarity">
    <text evidence="2 13">Belongs to the OXA1/ALB3/YidC family. Type 1 subfamily.</text>
</comment>
<evidence type="ECO:0000259" key="16">
    <source>
        <dbReference type="Pfam" id="PF14849"/>
    </source>
</evidence>
<dbReference type="CDD" id="cd19961">
    <property type="entry name" value="EcYidC-like_peri"/>
    <property type="match status" value="1"/>
</dbReference>
<protein>
    <recommendedName>
        <fullName evidence="3 13">Membrane protein insertase YidC</fullName>
    </recommendedName>
    <alternativeName>
        <fullName evidence="12 13">Foldase YidC</fullName>
    </alternativeName>
    <alternativeName>
        <fullName evidence="11 13">Membrane integrase YidC</fullName>
    </alternativeName>
    <alternativeName>
        <fullName evidence="13">Membrane protein YidC</fullName>
    </alternativeName>
</protein>
<feature type="domain" description="Membrane insertase YidC/Oxa/ALB C-terminal" evidence="15">
    <location>
        <begin position="375"/>
        <end position="554"/>
    </location>
</feature>
<dbReference type="GO" id="GO:0015031">
    <property type="term" value="P:protein transport"/>
    <property type="evidence" value="ECO:0007669"/>
    <property type="project" value="UniProtKB-KW"/>
</dbReference>
<dbReference type="GO" id="GO:0032977">
    <property type="term" value="F:membrane insertase activity"/>
    <property type="evidence" value="ECO:0007669"/>
    <property type="project" value="InterPro"/>
</dbReference>
<keyword evidence="6 13" id="KW-0812">Transmembrane</keyword>
<dbReference type="NCBIfam" id="TIGR03593">
    <property type="entry name" value="yidC_nterm"/>
    <property type="match status" value="1"/>
</dbReference>
<dbReference type="EMBL" id="NVSR01000033">
    <property type="protein sequence ID" value="PCI28468.1"/>
    <property type="molecule type" value="Genomic_DNA"/>
</dbReference>
<dbReference type="CDD" id="cd20070">
    <property type="entry name" value="5TM_YidC_Alb3"/>
    <property type="match status" value="1"/>
</dbReference>
<evidence type="ECO:0000256" key="5">
    <source>
        <dbReference type="ARBA" id="ARBA00022475"/>
    </source>
</evidence>
<evidence type="ECO:0000256" key="9">
    <source>
        <dbReference type="ARBA" id="ARBA00023136"/>
    </source>
</evidence>
<reference evidence="18" key="1">
    <citation type="submission" date="2017-08" db="EMBL/GenBank/DDBJ databases">
        <title>A dynamic microbial community with high functional redundancy inhabits the cold, oxic subseafloor aquifer.</title>
        <authorList>
            <person name="Tully B.J."/>
            <person name="Wheat C.G."/>
            <person name="Glazer B.T."/>
            <person name="Huber J.A."/>
        </authorList>
    </citation>
    <scope>NUCLEOTIDE SEQUENCE [LARGE SCALE GENOMIC DNA]</scope>
</reference>